<sequence length="126" mass="14087">MKKTLLSAIFASIFCVAVSCSTERPSLASIEDMKSTEMTSFDKALKEIMKPENLSTPEEKARWGAQLNDRALTILFNASLKVVGKNENNRLSENSSRLEKEKVIVQATELYFSKLNAIKAKQKAEN</sequence>
<name>A0ABS8A2I5_9FLAO</name>
<keyword evidence="1" id="KW-0732">Signal</keyword>
<dbReference type="Proteomes" id="UP000618240">
    <property type="component" value="Unassembled WGS sequence"/>
</dbReference>
<reference evidence="2 3" key="1">
    <citation type="submission" date="2021-09" db="EMBL/GenBank/DDBJ databases">
        <title>Genome sequencing and assembly of Chryseobacterium sp. RG1.</title>
        <authorList>
            <person name="Chhetri G."/>
        </authorList>
    </citation>
    <scope>NUCLEOTIDE SEQUENCE [LARGE SCALE GENOMIC DNA]</scope>
    <source>
        <strain evidence="2 3">RG1</strain>
    </source>
</reference>
<evidence type="ECO:0000256" key="1">
    <source>
        <dbReference type="SAM" id="SignalP"/>
    </source>
</evidence>
<keyword evidence="3" id="KW-1185">Reference proteome</keyword>
<protein>
    <submittedName>
        <fullName evidence="2">Uncharacterized protein</fullName>
    </submittedName>
</protein>
<dbReference type="EMBL" id="JAERSE020000003">
    <property type="protein sequence ID" value="MCA6068197.1"/>
    <property type="molecule type" value="Genomic_DNA"/>
</dbReference>
<comment type="caution">
    <text evidence="2">The sequence shown here is derived from an EMBL/GenBank/DDBJ whole genome shotgun (WGS) entry which is preliminary data.</text>
</comment>
<accession>A0ABS8A2I5</accession>
<gene>
    <name evidence="2" type="ORF">JI747_013465</name>
</gene>
<proteinExistence type="predicted"/>
<feature type="chain" id="PRO_5045522474" evidence="1">
    <location>
        <begin position="18"/>
        <end position="126"/>
    </location>
</feature>
<dbReference type="RefSeq" id="WP_225689413.1">
    <property type="nucleotide sequence ID" value="NZ_JAERSE020000003.1"/>
</dbReference>
<feature type="signal peptide" evidence="1">
    <location>
        <begin position="1"/>
        <end position="17"/>
    </location>
</feature>
<evidence type="ECO:0000313" key="2">
    <source>
        <dbReference type="EMBL" id="MCA6068197.1"/>
    </source>
</evidence>
<evidence type="ECO:0000313" key="3">
    <source>
        <dbReference type="Proteomes" id="UP000618240"/>
    </source>
</evidence>
<dbReference type="PROSITE" id="PS51257">
    <property type="entry name" value="PROKAR_LIPOPROTEIN"/>
    <property type="match status" value="1"/>
</dbReference>
<organism evidence="2 3">
    <name type="scientific">Chryseobacterium tagetis</name>
    <dbReference type="NCBI Taxonomy" id="2801334"/>
    <lineage>
        <taxon>Bacteria</taxon>
        <taxon>Pseudomonadati</taxon>
        <taxon>Bacteroidota</taxon>
        <taxon>Flavobacteriia</taxon>
        <taxon>Flavobacteriales</taxon>
        <taxon>Weeksellaceae</taxon>
        <taxon>Chryseobacterium group</taxon>
        <taxon>Chryseobacterium</taxon>
    </lineage>
</organism>